<dbReference type="AlphaFoldDB" id="A0A9W7EGQ0"/>
<evidence type="ECO:0000313" key="2">
    <source>
        <dbReference type="EMBL" id="GMH78243.1"/>
    </source>
</evidence>
<keyword evidence="1" id="KW-0812">Transmembrane</keyword>
<protein>
    <recommendedName>
        <fullName evidence="4">EF-hand domain-containing protein</fullName>
    </recommendedName>
</protein>
<feature type="transmembrane region" description="Helical" evidence="1">
    <location>
        <begin position="120"/>
        <end position="144"/>
    </location>
</feature>
<feature type="transmembrane region" description="Helical" evidence="1">
    <location>
        <begin position="201"/>
        <end position="223"/>
    </location>
</feature>
<evidence type="ECO:0000256" key="1">
    <source>
        <dbReference type="SAM" id="Phobius"/>
    </source>
</evidence>
<comment type="caution">
    <text evidence="2">The sequence shown here is derived from an EMBL/GenBank/DDBJ whole genome shotgun (WGS) entry which is preliminary data.</text>
</comment>
<name>A0A9W7EGQ0_9STRA</name>
<accession>A0A9W7EGQ0</accession>
<organism evidence="2 3">
    <name type="scientific">Triparma laevis f. longispina</name>
    <dbReference type="NCBI Taxonomy" id="1714387"/>
    <lineage>
        <taxon>Eukaryota</taxon>
        <taxon>Sar</taxon>
        <taxon>Stramenopiles</taxon>
        <taxon>Ochrophyta</taxon>
        <taxon>Bolidophyceae</taxon>
        <taxon>Parmales</taxon>
        <taxon>Triparmaceae</taxon>
        <taxon>Triparma</taxon>
    </lineage>
</organism>
<keyword evidence="1" id="KW-0472">Membrane</keyword>
<evidence type="ECO:0000313" key="3">
    <source>
        <dbReference type="Proteomes" id="UP001165122"/>
    </source>
</evidence>
<proteinExistence type="predicted"/>
<dbReference type="Proteomes" id="UP001165122">
    <property type="component" value="Unassembled WGS sequence"/>
</dbReference>
<dbReference type="Gene3D" id="3.40.718.10">
    <property type="entry name" value="Isopropylmalate Dehydrogenase"/>
    <property type="match status" value="1"/>
</dbReference>
<reference evidence="3" key="1">
    <citation type="journal article" date="2023" name="Commun. Biol.">
        <title>Genome analysis of Parmales, the sister group of diatoms, reveals the evolutionary specialization of diatoms from phago-mixotrophs to photoautotrophs.</title>
        <authorList>
            <person name="Ban H."/>
            <person name="Sato S."/>
            <person name="Yoshikawa S."/>
            <person name="Yamada K."/>
            <person name="Nakamura Y."/>
            <person name="Ichinomiya M."/>
            <person name="Sato N."/>
            <person name="Blanc-Mathieu R."/>
            <person name="Endo H."/>
            <person name="Kuwata A."/>
            <person name="Ogata H."/>
        </authorList>
    </citation>
    <scope>NUCLEOTIDE SEQUENCE [LARGE SCALE GENOMIC DNA]</scope>
    <source>
        <strain evidence="3">NIES 3700</strain>
    </source>
</reference>
<keyword evidence="1" id="KW-1133">Transmembrane helix</keyword>
<gene>
    <name evidence="2" type="ORF">TrLO_g3436</name>
</gene>
<evidence type="ECO:0008006" key="4">
    <source>
        <dbReference type="Google" id="ProtNLM"/>
    </source>
</evidence>
<keyword evidence="3" id="KW-1185">Reference proteome</keyword>
<dbReference type="EMBL" id="BRXW01000872">
    <property type="protein sequence ID" value="GMH78243.1"/>
    <property type="molecule type" value="Genomic_DNA"/>
</dbReference>
<dbReference type="SUPFAM" id="SSF53659">
    <property type="entry name" value="Isocitrate/Isopropylmalate dehydrogenase-like"/>
    <property type="match status" value="1"/>
</dbReference>
<sequence length="419" mass="46807">MASEAAKSLAALTSRAEVSAMYVDVRELQRQQNMWSTRRSHGVHMVLTVRATEPGLLIADSLNSQNFLLNGLAIGFASIIDDLISFLIVPEIERQNVEVMIENILTETSSRRACWFRNRIFGICLAVTLLVSVVWCEELMFIVGNEGDQKGFEGNRPCSDTLDVAERVPMLMGIGAFAVLKCIDERNETWKARFEDMGKGAVALAVVAIFAQVGMYLHFGIVVTTSNLIGKREDGVMIKEFEASHGTVTDFWHAHLHGEETSLNPLGLVEAMIGAMQHGAKLELEARGPADFEKVMTWTTTLRKAMHNTFRYGQGARSLSGPEGFTTVDFVEMVAWRLERYLFQGEDETAPELSEPDRAFRRNHKVDEDAVQEMFASYDTDGNGSIDNPNSNPNPLSNFFTITITITAFYFLNLVSFFF</sequence>
<feature type="transmembrane region" description="Helical" evidence="1">
    <location>
        <begin position="399"/>
        <end position="418"/>
    </location>
</feature>